<dbReference type="PROSITE" id="PS50885">
    <property type="entry name" value="HAMP"/>
    <property type="match status" value="1"/>
</dbReference>
<keyword evidence="4" id="KW-0812">Transmembrane</keyword>
<dbReference type="Proteomes" id="UP000016721">
    <property type="component" value="Unassembled WGS sequence"/>
</dbReference>
<evidence type="ECO:0000256" key="3">
    <source>
        <dbReference type="PROSITE-ProRule" id="PRU00284"/>
    </source>
</evidence>
<dbReference type="PRINTS" id="PR00260">
    <property type="entry name" value="CHEMTRNSDUCR"/>
</dbReference>
<dbReference type="InterPro" id="IPR003660">
    <property type="entry name" value="HAMP_dom"/>
</dbReference>
<evidence type="ECO:0000313" key="8">
    <source>
        <dbReference type="Proteomes" id="UP000016721"/>
    </source>
</evidence>
<gene>
    <name evidence="7" type="ORF">CINTURNW_0519</name>
</gene>
<dbReference type="PROSITE" id="PS50111">
    <property type="entry name" value="CHEMOTAXIS_TRANSDUC_2"/>
    <property type="match status" value="1"/>
</dbReference>
<dbReference type="SMART" id="SM00283">
    <property type="entry name" value="MA"/>
    <property type="match status" value="1"/>
</dbReference>
<dbReference type="STRING" id="1294142.CINTURNW_0519"/>
<dbReference type="GO" id="GO:0007165">
    <property type="term" value="P:signal transduction"/>
    <property type="evidence" value="ECO:0007669"/>
    <property type="project" value="UniProtKB-KW"/>
</dbReference>
<dbReference type="HOGENOM" id="CLU_000445_107_27_9"/>
<organism evidence="7 8">
    <name type="scientific">Clostridium intestinale URNW</name>
    <dbReference type="NCBI Taxonomy" id="1294142"/>
    <lineage>
        <taxon>Bacteria</taxon>
        <taxon>Bacillati</taxon>
        <taxon>Bacillota</taxon>
        <taxon>Clostridia</taxon>
        <taxon>Eubacteriales</taxon>
        <taxon>Clostridiaceae</taxon>
        <taxon>Clostridium</taxon>
    </lineage>
</organism>
<dbReference type="PANTHER" id="PTHR32089">
    <property type="entry name" value="METHYL-ACCEPTING CHEMOTAXIS PROTEIN MCPB"/>
    <property type="match status" value="1"/>
</dbReference>
<sequence>MKNLKIRLKLFIMILIPLVTVIFTAVDGVVEINNTYNTLTDAYYEKLYKVNELILNADRDIYQALDAQKTLSDAGTTEISKTDSQKDLQDNINQANDRVKEAVDILVPIKNSLVDIKHSDVNKNIFELYEDFLKNYADWINSFDKKTGKIEDLNGFKKSFEDARSDINLMGEVMEITAGETKTQMRATINATIVKFSVLSGITILITLIIGILISKDSSKVLHKIRELAVRLSNYDFSEDLVLNRRDEYGQTAEALNKAQENIRTFINNIVEKVKDIDSSSNNLFTSINVITEDFNEVNESTRKINITMQENSAISEEISASVEEVNTSVDVLSAKATDGTNNSNSIKDRANGILDTSKRAIKTMRDIYEEKEGLIVNAIEEGKVVSEIGVMANTISAISEQINLLALNAAIEAARAGEQGRGFAVVAEEVRKLADQSSEAVNNVKGVINKVQISFDALSLTSKDLLRFMDEDVNVQFEDFSNVGEQYYKDADFVNNMSSELAAMSEEINATINQVSDAVQHLADMSQRSSESTNDIEERLNSSTASMEEISEIAEKQSMLANNLNEMVKRFKV</sequence>
<comment type="similarity">
    <text evidence="2">Belongs to the methyl-accepting chemotaxis (MCP) protein family.</text>
</comment>
<reference evidence="7 8" key="1">
    <citation type="journal article" date="2013" name="Genome Announc.">
        <title>Draft Genome Sequence of the Hydrogen- and Ethanol-Producing Bacterium Clostridium intestinale Strain URNW.</title>
        <authorList>
            <person name="Lal S."/>
            <person name="Ramachandran U."/>
            <person name="Zhang X."/>
            <person name="Sparling R."/>
            <person name="Levin D.B."/>
        </authorList>
    </citation>
    <scope>NUCLEOTIDE SEQUENCE [LARGE SCALE GENOMIC DNA]</scope>
    <source>
        <strain evidence="7 8">URNW</strain>
    </source>
</reference>
<keyword evidence="8" id="KW-1185">Reference proteome</keyword>
<dbReference type="Gene3D" id="1.10.8.500">
    <property type="entry name" value="HAMP domain in histidine kinase"/>
    <property type="match status" value="1"/>
</dbReference>
<keyword evidence="4" id="KW-1133">Transmembrane helix</keyword>
<evidence type="ECO:0000256" key="2">
    <source>
        <dbReference type="ARBA" id="ARBA00029447"/>
    </source>
</evidence>
<dbReference type="Pfam" id="PF00015">
    <property type="entry name" value="MCPsignal"/>
    <property type="match status" value="1"/>
</dbReference>
<keyword evidence="1 3" id="KW-0807">Transducer</keyword>
<dbReference type="RefSeq" id="WP_021800572.1">
    <property type="nucleotide sequence ID" value="NZ_KI273145.1"/>
</dbReference>
<dbReference type="InterPro" id="IPR004090">
    <property type="entry name" value="Chemotax_Me-accpt_rcpt"/>
</dbReference>
<dbReference type="eggNOG" id="COG0840">
    <property type="taxonomic scope" value="Bacteria"/>
</dbReference>
<dbReference type="GO" id="GO:0004888">
    <property type="term" value="F:transmembrane signaling receptor activity"/>
    <property type="evidence" value="ECO:0007669"/>
    <property type="project" value="InterPro"/>
</dbReference>
<evidence type="ECO:0000313" key="7">
    <source>
        <dbReference type="EMBL" id="ERK32042.1"/>
    </source>
</evidence>
<feature type="transmembrane region" description="Helical" evidence="4">
    <location>
        <begin position="193"/>
        <end position="214"/>
    </location>
</feature>
<evidence type="ECO:0000256" key="1">
    <source>
        <dbReference type="ARBA" id="ARBA00023224"/>
    </source>
</evidence>
<dbReference type="SUPFAM" id="SSF58104">
    <property type="entry name" value="Methyl-accepting chemotaxis protein (MCP) signaling domain"/>
    <property type="match status" value="1"/>
</dbReference>
<dbReference type="GO" id="GO:0016020">
    <property type="term" value="C:membrane"/>
    <property type="evidence" value="ECO:0007669"/>
    <property type="project" value="InterPro"/>
</dbReference>
<accession>U2N983</accession>
<evidence type="ECO:0000259" key="6">
    <source>
        <dbReference type="PROSITE" id="PS50885"/>
    </source>
</evidence>
<proteinExistence type="inferred from homology"/>
<dbReference type="InterPro" id="IPR004089">
    <property type="entry name" value="MCPsignal_dom"/>
</dbReference>
<dbReference type="Gene3D" id="1.10.287.950">
    <property type="entry name" value="Methyl-accepting chemotaxis protein"/>
    <property type="match status" value="1"/>
</dbReference>
<dbReference type="PANTHER" id="PTHR32089:SF112">
    <property type="entry name" value="LYSOZYME-LIKE PROTEIN-RELATED"/>
    <property type="match status" value="1"/>
</dbReference>
<dbReference type="AlphaFoldDB" id="U2N983"/>
<feature type="domain" description="HAMP" evidence="6">
    <location>
        <begin position="216"/>
        <end position="268"/>
    </location>
</feature>
<dbReference type="EMBL" id="APJA01000007">
    <property type="protein sequence ID" value="ERK32042.1"/>
    <property type="molecule type" value="Genomic_DNA"/>
</dbReference>
<keyword evidence="4" id="KW-0472">Membrane</keyword>
<dbReference type="OrthoDB" id="1887545at2"/>
<evidence type="ECO:0000256" key="4">
    <source>
        <dbReference type="SAM" id="Phobius"/>
    </source>
</evidence>
<feature type="domain" description="Methyl-accepting transducer" evidence="5">
    <location>
        <begin position="294"/>
        <end position="538"/>
    </location>
</feature>
<comment type="caution">
    <text evidence="7">The sequence shown here is derived from an EMBL/GenBank/DDBJ whole genome shotgun (WGS) entry which is preliminary data.</text>
</comment>
<name>U2N983_9CLOT</name>
<evidence type="ECO:0000259" key="5">
    <source>
        <dbReference type="PROSITE" id="PS50111"/>
    </source>
</evidence>
<dbReference type="PATRIC" id="fig|1294142.3.peg.501"/>
<dbReference type="GO" id="GO:0006935">
    <property type="term" value="P:chemotaxis"/>
    <property type="evidence" value="ECO:0007669"/>
    <property type="project" value="InterPro"/>
</dbReference>
<protein>
    <submittedName>
        <fullName evidence="7">Methyl-accepting chemotaxis sensory transducer</fullName>
    </submittedName>
</protein>
<dbReference type="CDD" id="cd06225">
    <property type="entry name" value="HAMP"/>
    <property type="match status" value="1"/>
</dbReference>